<dbReference type="Gene3D" id="2.40.70.10">
    <property type="entry name" value="Acid Proteases"/>
    <property type="match status" value="1"/>
</dbReference>
<dbReference type="AlphaFoldDB" id="A0A7D9K8T2"/>
<dbReference type="OrthoDB" id="5990438at2759"/>
<evidence type="ECO:0000313" key="2">
    <source>
        <dbReference type="EMBL" id="CAB4042677.1"/>
    </source>
</evidence>
<sequence length="121" mass="13776">MPSSKTFQQTIRTVSGENMPINGVALVPFQIGEYNYTFYAYIIENLTYDAILGSDFLGHYQGVIDFDNQSFELLPPSENPPPTDTPPPCPIPRLVKWEGYDPEHNSWVDETDIIHLEQNNN</sequence>
<organism evidence="2 3">
    <name type="scientific">Paramuricea clavata</name>
    <name type="common">Red gorgonian</name>
    <name type="synonym">Violescent sea-whip</name>
    <dbReference type="NCBI Taxonomy" id="317549"/>
    <lineage>
        <taxon>Eukaryota</taxon>
        <taxon>Metazoa</taxon>
        <taxon>Cnidaria</taxon>
        <taxon>Anthozoa</taxon>
        <taxon>Octocorallia</taxon>
        <taxon>Malacalcyonacea</taxon>
        <taxon>Plexauridae</taxon>
        <taxon>Paramuricea</taxon>
    </lineage>
</organism>
<dbReference type="Proteomes" id="UP001152795">
    <property type="component" value="Unassembled WGS sequence"/>
</dbReference>
<dbReference type="InterPro" id="IPR023780">
    <property type="entry name" value="Chromo_domain"/>
</dbReference>
<reference evidence="2" key="1">
    <citation type="submission" date="2020-04" db="EMBL/GenBank/DDBJ databases">
        <authorList>
            <person name="Alioto T."/>
            <person name="Alioto T."/>
            <person name="Gomez Garrido J."/>
        </authorList>
    </citation>
    <scope>NUCLEOTIDE SEQUENCE</scope>
    <source>
        <strain evidence="2">A484AB</strain>
    </source>
</reference>
<protein>
    <recommendedName>
        <fullName evidence="1">Chromo domain-containing protein</fullName>
    </recommendedName>
</protein>
<dbReference type="Pfam" id="PF00385">
    <property type="entry name" value="Chromo"/>
    <property type="match status" value="1"/>
</dbReference>
<feature type="domain" description="Chromo" evidence="1">
    <location>
        <begin position="94"/>
        <end position="116"/>
    </location>
</feature>
<dbReference type="Gene3D" id="2.40.50.40">
    <property type="match status" value="1"/>
</dbReference>
<gene>
    <name evidence="2" type="ORF">PACLA_8A087278</name>
</gene>
<dbReference type="EMBL" id="CACRXK020030600">
    <property type="protein sequence ID" value="CAB4042677.1"/>
    <property type="molecule type" value="Genomic_DNA"/>
</dbReference>
<dbReference type="SUPFAM" id="SSF54160">
    <property type="entry name" value="Chromo domain-like"/>
    <property type="match status" value="1"/>
</dbReference>
<comment type="caution">
    <text evidence="2">The sequence shown here is derived from an EMBL/GenBank/DDBJ whole genome shotgun (WGS) entry which is preliminary data.</text>
</comment>
<dbReference type="InterPro" id="IPR016197">
    <property type="entry name" value="Chromo-like_dom_sf"/>
</dbReference>
<proteinExistence type="predicted"/>
<dbReference type="SUPFAM" id="SSF50630">
    <property type="entry name" value="Acid proteases"/>
    <property type="match status" value="1"/>
</dbReference>
<dbReference type="InterPro" id="IPR021109">
    <property type="entry name" value="Peptidase_aspartic_dom_sf"/>
</dbReference>
<dbReference type="CDD" id="cd00024">
    <property type="entry name" value="CD_CSD"/>
    <property type="match status" value="1"/>
</dbReference>
<accession>A0A7D9K8T2</accession>
<dbReference type="CDD" id="cd00303">
    <property type="entry name" value="retropepsin_like"/>
    <property type="match status" value="1"/>
</dbReference>
<evidence type="ECO:0000259" key="1">
    <source>
        <dbReference type="Pfam" id="PF00385"/>
    </source>
</evidence>
<evidence type="ECO:0000313" key="3">
    <source>
        <dbReference type="Proteomes" id="UP001152795"/>
    </source>
</evidence>
<name>A0A7D9K8T2_PARCT</name>
<keyword evidence="3" id="KW-1185">Reference proteome</keyword>